<organism evidence="10 11">
    <name type="scientific">Candidatus Methylumidiphilus alinenensis</name>
    <dbReference type="NCBI Taxonomy" id="2202197"/>
    <lineage>
        <taxon>Bacteria</taxon>
        <taxon>Pseudomonadati</taxon>
        <taxon>Pseudomonadota</taxon>
        <taxon>Gammaproteobacteria</taxon>
        <taxon>Methylococcales</taxon>
        <taxon>Candidatus Methylumidiphilus</taxon>
    </lineage>
</organism>
<dbReference type="InterPro" id="IPR050297">
    <property type="entry name" value="LipidA_mod_glycosyltrf_83"/>
</dbReference>
<keyword evidence="7 8" id="KW-0472">Membrane</keyword>
<evidence type="ECO:0000313" key="11">
    <source>
        <dbReference type="Proteomes" id="UP000249396"/>
    </source>
</evidence>
<dbReference type="GO" id="GO:0016763">
    <property type="term" value="F:pentosyltransferase activity"/>
    <property type="evidence" value="ECO:0007669"/>
    <property type="project" value="TreeGrafter"/>
</dbReference>
<dbReference type="GO" id="GO:0006493">
    <property type="term" value="P:protein O-linked glycosylation"/>
    <property type="evidence" value="ECO:0007669"/>
    <property type="project" value="InterPro"/>
</dbReference>
<keyword evidence="3" id="KW-0328">Glycosyltransferase</keyword>
<evidence type="ECO:0000313" key="10">
    <source>
        <dbReference type="EMBL" id="PZN78549.1"/>
    </source>
</evidence>
<dbReference type="Proteomes" id="UP000249396">
    <property type="component" value="Unassembled WGS sequence"/>
</dbReference>
<feature type="transmembrane region" description="Helical" evidence="8">
    <location>
        <begin position="188"/>
        <end position="216"/>
    </location>
</feature>
<evidence type="ECO:0000256" key="5">
    <source>
        <dbReference type="ARBA" id="ARBA00022692"/>
    </source>
</evidence>
<feature type="transmembrane region" description="Helical" evidence="8">
    <location>
        <begin position="157"/>
        <end position="176"/>
    </location>
</feature>
<feature type="transmembrane region" description="Helical" evidence="8">
    <location>
        <begin position="405"/>
        <end position="427"/>
    </location>
</feature>
<evidence type="ECO:0000256" key="8">
    <source>
        <dbReference type="SAM" id="Phobius"/>
    </source>
</evidence>
<dbReference type="GO" id="GO:0009103">
    <property type="term" value="P:lipopolysaccharide biosynthetic process"/>
    <property type="evidence" value="ECO:0007669"/>
    <property type="project" value="UniProtKB-ARBA"/>
</dbReference>
<feature type="transmembrane region" description="Helical" evidence="8">
    <location>
        <begin position="228"/>
        <end position="251"/>
    </location>
</feature>
<comment type="caution">
    <text evidence="10">The sequence shown here is derived from an EMBL/GenBank/DDBJ whole genome shotgun (WGS) entry which is preliminary data.</text>
</comment>
<dbReference type="EMBL" id="QJPH01000315">
    <property type="protein sequence ID" value="PZN78549.1"/>
    <property type="molecule type" value="Genomic_DNA"/>
</dbReference>
<gene>
    <name evidence="10" type="ORF">DM484_12780</name>
</gene>
<proteinExistence type="predicted"/>
<dbReference type="AlphaFoldDB" id="A0A2W4R8V1"/>
<feature type="transmembrane region" description="Helical" evidence="8">
    <location>
        <begin position="96"/>
        <end position="122"/>
    </location>
</feature>
<sequence>MSLPKNNIISKFFLDHAPNGIDVAAALFIQFVFWIGIMRYIELPGLHHDAINPDYIAAHTINPQLTNPGGALYTAWFPLLGNLYHGVQNYYFELPVFWFFGLNIVSARIGQALFGAVIVLLVYVVSVRSTGNRLISFIAAVGLASDIAFLASFRTQFYIVLSGEVWLFAALCFLPFRSIPQKTFRLNCILSGVCCGLAAYGFFVFLFFLPGFLWLILCHRDIDKRLAVKYWIIGIVIGLFPYALGYVSLFVRFGGIKPGFAWLNQTFFTMRILESTLPLWGRFANAFDLVNQTLNNIGNVAMIFSETKAFDDLVQIGFAVKAKVIFMYSALVLGIIFVLMHYKKREPDAHAVGRQMVALPLSYFFFAALLGTRLWVHHFSVFVPLFYLVCAIVANEVYQLAKPRLASVMAVQNEIPISIIVSILLFFNLQQQQVFFENLDKTGGGGKATNALSRLAEEAFTAQGKEVYFFPEWGFFPSFNLLTGNRIPYEMEFDAIEIQKFAQSGREIRVPFWKEIDKDKYLSILKHERIDNGSMRTFYRRDGEPAFYMISASYPQRR</sequence>
<dbReference type="PANTHER" id="PTHR33908">
    <property type="entry name" value="MANNOSYLTRANSFERASE YKCB-RELATED"/>
    <property type="match status" value="1"/>
</dbReference>
<evidence type="ECO:0000256" key="7">
    <source>
        <dbReference type="ARBA" id="ARBA00023136"/>
    </source>
</evidence>
<protein>
    <recommendedName>
        <fullName evidence="9">ArnT-like N-terminal domain-containing protein</fullName>
    </recommendedName>
</protein>
<dbReference type="PANTHER" id="PTHR33908:SF11">
    <property type="entry name" value="MEMBRANE PROTEIN"/>
    <property type="match status" value="1"/>
</dbReference>
<feature type="transmembrane region" description="Helical" evidence="8">
    <location>
        <begin position="362"/>
        <end position="393"/>
    </location>
</feature>
<evidence type="ECO:0000256" key="3">
    <source>
        <dbReference type="ARBA" id="ARBA00022676"/>
    </source>
</evidence>
<reference evidence="10 11" key="1">
    <citation type="journal article" date="2018" name="Aquat. Microb. Ecol.">
        <title>Gammaproteobacterial methanotrophs dominate.</title>
        <authorList>
            <person name="Rissanen A.J."/>
            <person name="Saarenheimo J."/>
            <person name="Tiirola M."/>
            <person name="Peura S."/>
            <person name="Aalto S.L."/>
            <person name="Karvinen A."/>
            <person name="Nykanen H."/>
        </authorList>
    </citation>
    <scope>NUCLEOTIDE SEQUENCE [LARGE SCALE GENOMIC DNA]</scope>
    <source>
        <strain evidence="10">AMbin10</strain>
    </source>
</reference>
<evidence type="ECO:0000256" key="2">
    <source>
        <dbReference type="ARBA" id="ARBA00022475"/>
    </source>
</evidence>
<evidence type="ECO:0000256" key="1">
    <source>
        <dbReference type="ARBA" id="ARBA00004651"/>
    </source>
</evidence>
<dbReference type="GO" id="GO:0005886">
    <property type="term" value="C:plasma membrane"/>
    <property type="evidence" value="ECO:0007669"/>
    <property type="project" value="UniProtKB-SubCell"/>
</dbReference>
<keyword evidence="6 8" id="KW-1133">Transmembrane helix</keyword>
<keyword evidence="5 8" id="KW-0812">Transmembrane</keyword>
<feature type="transmembrane region" description="Helical" evidence="8">
    <location>
        <begin position="134"/>
        <end position="151"/>
    </location>
</feature>
<dbReference type="Pfam" id="PF02366">
    <property type="entry name" value="PMT"/>
    <property type="match status" value="1"/>
</dbReference>
<keyword evidence="4" id="KW-0808">Transferase</keyword>
<comment type="subcellular location">
    <subcellularLocation>
        <location evidence="1">Cell membrane</location>
        <topology evidence="1">Multi-pass membrane protein</topology>
    </subcellularLocation>
</comment>
<evidence type="ECO:0000256" key="6">
    <source>
        <dbReference type="ARBA" id="ARBA00022989"/>
    </source>
</evidence>
<evidence type="ECO:0000256" key="4">
    <source>
        <dbReference type="ARBA" id="ARBA00022679"/>
    </source>
</evidence>
<keyword evidence="2" id="KW-1003">Cell membrane</keyword>
<evidence type="ECO:0000259" key="9">
    <source>
        <dbReference type="Pfam" id="PF02366"/>
    </source>
</evidence>
<feature type="domain" description="ArnT-like N-terminal" evidence="9">
    <location>
        <begin position="89"/>
        <end position="236"/>
    </location>
</feature>
<dbReference type="GO" id="GO:0000030">
    <property type="term" value="F:mannosyltransferase activity"/>
    <property type="evidence" value="ECO:0007669"/>
    <property type="project" value="InterPro"/>
</dbReference>
<feature type="transmembrane region" description="Helical" evidence="8">
    <location>
        <begin position="325"/>
        <end position="342"/>
    </location>
</feature>
<accession>A0A2W4R8V1</accession>
<dbReference type="InterPro" id="IPR003342">
    <property type="entry name" value="ArnT-like_N"/>
</dbReference>
<name>A0A2W4R8V1_9GAMM</name>
<feature type="transmembrane region" description="Helical" evidence="8">
    <location>
        <begin position="21"/>
        <end position="41"/>
    </location>
</feature>